<sequence length="111" mass="12329">MGELHQNEGIIGDPRHQRGYADAVVLFVGKSLDILVHVIAHTRYHIGSDFAGCIGDNDSPHKPDQGQADHNRSRAQNILFSAASNRFIDQACKHCGQPQFHKHEPESSQHI</sequence>
<proteinExistence type="predicted"/>
<dbReference type="AlphaFoldDB" id="A0A644YKH2"/>
<gene>
    <name evidence="2" type="ORF">SDC9_75360</name>
</gene>
<reference evidence="2" key="1">
    <citation type="submission" date="2019-08" db="EMBL/GenBank/DDBJ databases">
        <authorList>
            <person name="Kucharzyk K."/>
            <person name="Murdoch R.W."/>
            <person name="Higgins S."/>
            <person name="Loffler F."/>
        </authorList>
    </citation>
    <scope>NUCLEOTIDE SEQUENCE</scope>
</reference>
<accession>A0A644YKH2</accession>
<evidence type="ECO:0000256" key="1">
    <source>
        <dbReference type="SAM" id="MobiDB-lite"/>
    </source>
</evidence>
<dbReference type="EMBL" id="VSSQ01005357">
    <property type="protein sequence ID" value="MPM28829.1"/>
    <property type="molecule type" value="Genomic_DNA"/>
</dbReference>
<feature type="compositionally biased region" description="Basic and acidic residues" evidence="1">
    <location>
        <begin position="58"/>
        <end position="72"/>
    </location>
</feature>
<protein>
    <submittedName>
        <fullName evidence="2">Uncharacterized protein</fullName>
    </submittedName>
</protein>
<evidence type="ECO:0000313" key="2">
    <source>
        <dbReference type="EMBL" id="MPM28829.1"/>
    </source>
</evidence>
<feature type="region of interest" description="Disordered" evidence="1">
    <location>
        <begin position="53"/>
        <end position="74"/>
    </location>
</feature>
<name>A0A644YKH2_9ZZZZ</name>
<comment type="caution">
    <text evidence="2">The sequence shown here is derived from an EMBL/GenBank/DDBJ whole genome shotgun (WGS) entry which is preliminary data.</text>
</comment>
<organism evidence="2">
    <name type="scientific">bioreactor metagenome</name>
    <dbReference type="NCBI Taxonomy" id="1076179"/>
    <lineage>
        <taxon>unclassified sequences</taxon>
        <taxon>metagenomes</taxon>
        <taxon>ecological metagenomes</taxon>
    </lineage>
</organism>